<dbReference type="EMBL" id="CP099422">
    <property type="protein sequence ID" value="USW53688.1"/>
    <property type="molecule type" value="Genomic_DNA"/>
</dbReference>
<reference evidence="2" key="1">
    <citation type="submission" date="2022-06" db="EMBL/GenBank/DDBJ databases">
        <title>Complete genome sequences of two strains of the flax pathogen Septoria linicola.</title>
        <authorList>
            <person name="Lapalu N."/>
            <person name="Simon A."/>
            <person name="Demenou B."/>
            <person name="Paumier D."/>
            <person name="Guillot M.-P."/>
            <person name="Gout L."/>
            <person name="Valade R."/>
        </authorList>
    </citation>
    <scope>NUCLEOTIDE SEQUENCE</scope>
    <source>
        <strain evidence="2">SE15195</strain>
    </source>
</reference>
<protein>
    <submittedName>
        <fullName evidence="2">Uncharacterized protein</fullName>
    </submittedName>
</protein>
<dbReference type="Proteomes" id="UP001056384">
    <property type="component" value="Chromosome 5"/>
</dbReference>
<feature type="coiled-coil region" evidence="1">
    <location>
        <begin position="9"/>
        <end position="71"/>
    </location>
</feature>
<keyword evidence="1" id="KW-0175">Coiled coil</keyword>
<evidence type="ECO:0000313" key="3">
    <source>
        <dbReference type="Proteomes" id="UP001056384"/>
    </source>
</evidence>
<name>A0A9Q9ELR0_9PEZI</name>
<sequence length="75" mass="8608">MDESETGRCEVDRKMLKELENRVTKLQADTENSINEGEVLRKNVAVLGTLVHEHTNAIEQLQERITGLEMARLWS</sequence>
<evidence type="ECO:0000256" key="1">
    <source>
        <dbReference type="SAM" id="Coils"/>
    </source>
</evidence>
<evidence type="ECO:0000313" key="2">
    <source>
        <dbReference type="EMBL" id="USW53688.1"/>
    </source>
</evidence>
<gene>
    <name evidence="2" type="ORF">Slin15195_G070070</name>
</gene>
<organism evidence="2 3">
    <name type="scientific">Septoria linicola</name>
    <dbReference type="NCBI Taxonomy" id="215465"/>
    <lineage>
        <taxon>Eukaryota</taxon>
        <taxon>Fungi</taxon>
        <taxon>Dikarya</taxon>
        <taxon>Ascomycota</taxon>
        <taxon>Pezizomycotina</taxon>
        <taxon>Dothideomycetes</taxon>
        <taxon>Dothideomycetidae</taxon>
        <taxon>Mycosphaerellales</taxon>
        <taxon>Mycosphaerellaceae</taxon>
        <taxon>Septoria</taxon>
    </lineage>
</organism>
<keyword evidence="3" id="KW-1185">Reference proteome</keyword>
<proteinExistence type="predicted"/>
<dbReference type="AlphaFoldDB" id="A0A9Q9ELR0"/>
<accession>A0A9Q9ELR0</accession>